<accession>A0ABN8ZX28</accession>
<evidence type="ECO:0000256" key="1">
    <source>
        <dbReference type="SAM" id="MobiDB-lite"/>
    </source>
</evidence>
<evidence type="ECO:0000313" key="2">
    <source>
        <dbReference type="EMBL" id="CAI9177341.1"/>
    </source>
</evidence>
<sequence>MQETQEMWVQPLGLGRSPGVGNGNPLRYPCLENSMDKGVWRATVHGSQRDRYARVTGTSLDAACSREVPVLCPFMPFDENLEEELQGRETKVHSPSFRGNRTEAGGCC</sequence>
<protein>
    <submittedName>
        <fullName evidence="2">Uncharacterized protein</fullName>
    </submittedName>
</protein>
<dbReference type="EMBL" id="OX459942">
    <property type="protein sequence ID" value="CAI9177341.1"/>
    <property type="molecule type" value="Genomic_DNA"/>
</dbReference>
<reference evidence="2" key="1">
    <citation type="submission" date="2023-04" db="EMBL/GenBank/DDBJ databases">
        <authorList>
            <consortium name="ELIXIR-Norway"/>
        </authorList>
    </citation>
    <scope>NUCLEOTIDE SEQUENCE [LARGE SCALE GENOMIC DNA]</scope>
</reference>
<evidence type="ECO:0000313" key="3">
    <source>
        <dbReference type="Proteomes" id="UP001176941"/>
    </source>
</evidence>
<organism evidence="2 3">
    <name type="scientific">Rangifer tarandus platyrhynchus</name>
    <name type="common">Svalbard reindeer</name>
    <dbReference type="NCBI Taxonomy" id="3082113"/>
    <lineage>
        <taxon>Eukaryota</taxon>
        <taxon>Metazoa</taxon>
        <taxon>Chordata</taxon>
        <taxon>Craniata</taxon>
        <taxon>Vertebrata</taxon>
        <taxon>Euteleostomi</taxon>
        <taxon>Mammalia</taxon>
        <taxon>Eutheria</taxon>
        <taxon>Laurasiatheria</taxon>
        <taxon>Artiodactyla</taxon>
        <taxon>Ruminantia</taxon>
        <taxon>Pecora</taxon>
        <taxon>Cervidae</taxon>
        <taxon>Odocoileinae</taxon>
        <taxon>Rangifer</taxon>
    </lineage>
</organism>
<gene>
    <name evidence="2" type="ORF">MRATA1EN1_LOCUS26303</name>
</gene>
<dbReference type="Proteomes" id="UP001176941">
    <property type="component" value="Chromosome 6"/>
</dbReference>
<proteinExistence type="predicted"/>
<feature type="region of interest" description="Disordered" evidence="1">
    <location>
        <begin position="85"/>
        <end position="108"/>
    </location>
</feature>
<name>A0ABN8ZX28_RANTA</name>
<feature type="region of interest" description="Disordered" evidence="1">
    <location>
        <begin position="1"/>
        <end position="20"/>
    </location>
</feature>
<keyword evidence="3" id="KW-1185">Reference proteome</keyword>